<dbReference type="AlphaFoldDB" id="A0A2V5L9R8"/>
<dbReference type="OrthoDB" id="2987348at2"/>
<dbReference type="Proteomes" id="UP000247832">
    <property type="component" value="Unassembled WGS sequence"/>
</dbReference>
<dbReference type="RefSeq" id="WP_110500454.1">
    <property type="nucleotide sequence ID" value="NZ_QJVD01000006.1"/>
</dbReference>
<dbReference type="EMBL" id="QJVD01000006">
    <property type="protein sequence ID" value="PYI68239.1"/>
    <property type="molecule type" value="Genomic_DNA"/>
</dbReference>
<organism evidence="3 4">
    <name type="scientific">Arthrobacter livingstonensis</name>
    <dbReference type="NCBI Taxonomy" id="670078"/>
    <lineage>
        <taxon>Bacteria</taxon>
        <taxon>Bacillati</taxon>
        <taxon>Actinomycetota</taxon>
        <taxon>Actinomycetes</taxon>
        <taxon>Micrococcales</taxon>
        <taxon>Micrococcaceae</taxon>
        <taxon>Arthrobacter</taxon>
    </lineage>
</organism>
<dbReference type="Pfam" id="PF00561">
    <property type="entry name" value="Abhydrolase_1"/>
    <property type="match status" value="1"/>
</dbReference>
<evidence type="ECO:0000313" key="4">
    <source>
        <dbReference type="Proteomes" id="UP000247832"/>
    </source>
</evidence>
<dbReference type="PANTHER" id="PTHR43329">
    <property type="entry name" value="EPOXIDE HYDROLASE"/>
    <property type="match status" value="1"/>
</dbReference>
<evidence type="ECO:0000259" key="2">
    <source>
        <dbReference type="Pfam" id="PF00561"/>
    </source>
</evidence>
<dbReference type="InterPro" id="IPR000639">
    <property type="entry name" value="Epox_hydrolase-like"/>
</dbReference>
<name>A0A2V5L9R8_9MICC</name>
<dbReference type="InterPro" id="IPR029058">
    <property type="entry name" value="AB_hydrolase_fold"/>
</dbReference>
<keyword evidence="1 3" id="KW-0378">Hydrolase</keyword>
<sequence length="298" mass="31766">MTTTTLIRSKTVTLNVATAGQGPAIVLLHGFPHTWQVWEPIMPTLAKTHTVIAPDLRGLGGSSRPPAGYTAADIAGDVVTILDALGLGTAVVVGMDLGVQAAALLALTRPDRIRSLVLSEGVIGGLHGAEEFLASQPWWFGFHAAPRLAELVLAGNEREYVDFFLRTGTLGAGVSESFRAAVLDAYAAPGAFESAFKHYRSLPESAQQIVAAAVGNRFKMPVLTIGASTLRDITYLQIASLADDAESAVIESAGHIIPQHQPEAFLNVLQSHLRYVADAPPYRVSKSCVRNTFSKRFI</sequence>
<proteinExistence type="predicted"/>
<reference evidence="3 4" key="1">
    <citation type="submission" date="2018-05" db="EMBL/GenBank/DDBJ databases">
        <title>Genetic diversity of glacier-inhabiting Cryobacterium bacteria in China and description of Cryobacterium mengkeensis sp. nov. and Arthrobacter glacialis sp. nov.</title>
        <authorList>
            <person name="Liu Q."/>
            <person name="Xin Y.-H."/>
        </authorList>
    </citation>
    <scope>NUCLEOTIDE SEQUENCE [LARGE SCALE GENOMIC DNA]</scope>
    <source>
        <strain evidence="3 4">LI2</strain>
    </source>
</reference>
<protein>
    <submittedName>
        <fullName evidence="3">Alpha/beta hydrolase</fullName>
    </submittedName>
</protein>
<gene>
    <name evidence="3" type="ORF">CVV68_07955</name>
</gene>
<dbReference type="Gene3D" id="3.40.50.1820">
    <property type="entry name" value="alpha/beta hydrolase"/>
    <property type="match status" value="1"/>
</dbReference>
<evidence type="ECO:0000256" key="1">
    <source>
        <dbReference type="ARBA" id="ARBA00022801"/>
    </source>
</evidence>
<dbReference type="SUPFAM" id="SSF53474">
    <property type="entry name" value="alpha/beta-Hydrolases"/>
    <property type="match status" value="1"/>
</dbReference>
<accession>A0A2V5L9R8</accession>
<dbReference type="InterPro" id="IPR000073">
    <property type="entry name" value="AB_hydrolase_1"/>
</dbReference>
<evidence type="ECO:0000313" key="3">
    <source>
        <dbReference type="EMBL" id="PYI68239.1"/>
    </source>
</evidence>
<feature type="domain" description="AB hydrolase-1" evidence="2">
    <location>
        <begin position="23"/>
        <end position="151"/>
    </location>
</feature>
<dbReference type="GO" id="GO:0016787">
    <property type="term" value="F:hydrolase activity"/>
    <property type="evidence" value="ECO:0007669"/>
    <property type="project" value="UniProtKB-KW"/>
</dbReference>
<comment type="caution">
    <text evidence="3">The sequence shown here is derived from an EMBL/GenBank/DDBJ whole genome shotgun (WGS) entry which is preliminary data.</text>
</comment>
<dbReference type="PRINTS" id="PR00412">
    <property type="entry name" value="EPOXHYDRLASE"/>
</dbReference>
<keyword evidence="4" id="KW-1185">Reference proteome</keyword>